<organism evidence="1 2">
    <name type="scientific">Anopheles culicifacies</name>
    <dbReference type="NCBI Taxonomy" id="139723"/>
    <lineage>
        <taxon>Eukaryota</taxon>
        <taxon>Metazoa</taxon>
        <taxon>Ecdysozoa</taxon>
        <taxon>Arthropoda</taxon>
        <taxon>Hexapoda</taxon>
        <taxon>Insecta</taxon>
        <taxon>Pterygota</taxon>
        <taxon>Neoptera</taxon>
        <taxon>Endopterygota</taxon>
        <taxon>Diptera</taxon>
        <taxon>Nematocera</taxon>
        <taxon>Culicoidea</taxon>
        <taxon>Culicidae</taxon>
        <taxon>Anophelinae</taxon>
        <taxon>Anopheles</taxon>
        <taxon>culicifacies species complex</taxon>
    </lineage>
</organism>
<dbReference type="AlphaFoldDB" id="A0A182MKX1"/>
<sequence length="132" mass="15173">MASNVLGREWCYGNVTRDTILDRGILTPKQFFQSSSSARTPVVYGLFTRVLRMLLELVYFCVRSSKNPIGSTVHGHNPTQASFQWVDTSTTTREFVELAERAGELHRRTEEKERLTGAEKNLPSPECFQWFR</sequence>
<protein>
    <submittedName>
        <fullName evidence="1">Uncharacterized protein</fullName>
    </submittedName>
</protein>
<reference evidence="2" key="1">
    <citation type="submission" date="2013-09" db="EMBL/GenBank/DDBJ databases">
        <title>The Genome Sequence of Anopheles culicifacies species A.</title>
        <authorList>
            <consortium name="The Broad Institute Genomics Platform"/>
            <person name="Neafsey D.E."/>
            <person name="Besansky N."/>
            <person name="Howell P."/>
            <person name="Walton C."/>
            <person name="Young S.K."/>
            <person name="Zeng Q."/>
            <person name="Gargeya S."/>
            <person name="Fitzgerald M."/>
            <person name="Haas B."/>
            <person name="Abouelleil A."/>
            <person name="Allen A.W."/>
            <person name="Alvarado L."/>
            <person name="Arachchi H.M."/>
            <person name="Berlin A.M."/>
            <person name="Chapman S.B."/>
            <person name="Gainer-Dewar J."/>
            <person name="Goldberg J."/>
            <person name="Griggs A."/>
            <person name="Gujja S."/>
            <person name="Hansen M."/>
            <person name="Howarth C."/>
            <person name="Imamovic A."/>
            <person name="Ireland A."/>
            <person name="Larimer J."/>
            <person name="McCowan C."/>
            <person name="Murphy C."/>
            <person name="Pearson M."/>
            <person name="Poon T.W."/>
            <person name="Priest M."/>
            <person name="Roberts A."/>
            <person name="Saif S."/>
            <person name="Shea T."/>
            <person name="Sisk P."/>
            <person name="Sykes S."/>
            <person name="Wortman J."/>
            <person name="Nusbaum C."/>
            <person name="Birren B."/>
        </authorList>
    </citation>
    <scope>NUCLEOTIDE SEQUENCE [LARGE SCALE GENOMIC DNA]</scope>
    <source>
        <strain evidence="2">A-37</strain>
    </source>
</reference>
<reference evidence="1" key="2">
    <citation type="submission" date="2020-05" db="UniProtKB">
        <authorList>
            <consortium name="EnsemblMetazoa"/>
        </authorList>
    </citation>
    <scope>IDENTIFICATION</scope>
    <source>
        <strain evidence="1">A-37</strain>
    </source>
</reference>
<proteinExistence type="predicted"/>
<evidence type="ECO:0000313" key="2">
    <source>
        <dbReference type="Proteomes" id="UP000075883"/>
    </source>
</evidence>
<name>A0A182MKX1_9DIPT</name>
<dbReference type="EMBL" id="AXCM01009940">
    <property type="status" value="NOT_ANNOTATED_CDS"/>
    <property type="molecule type" value="Genomic_DNA"/>
</dbReference>
<keyword evidence="2" id="KW-1185">Reference proteome</keyword>
<dbReference type="Proteomes" id="UP000075883">
    <property type="component" value="Unassembled WGS sequence"/>
</dbReference>
<evidence type="ECO:0000313" key="1">
    <source>
        <dbReference type="EnsemblMetazoa" id="ACUA020772-PA"/>
    </source>
</evidence>
<dbReference type="VEuPathDB" id="VectorBase:ACUA020772"/>
<accession>A0A182MKX1</accession>
<dbReference type="EnsemblMetazoa" id="ACUA020772-RA">
    <property type="protein sequence ID" value="ACUA020772-PA"/>
    <property type="gene ID" value="ACUA020772"/>
</dbReference>